<feature type="region of interest" description="Disordered" evidence="5">
    <location>
        <begin position="321"/>
        <end position="342"/>
    </location>
</feature>
<evidence type="ECO:0000256" key="3">
    <source>
        <dbReference type="ARBA" id="ARBA00023125"/>
    </source>
</evidence>
<reference evidence="7 8" key="1">
    <citation type="submission" date="2019-11" db="EMBL/GenBank/DDBJ databases">
        <title>Pseudooceanicola pacifica sp. nov., isolated from deep-sea sediment of the Pacific Ocean.</title>
        <authorList>
            <person name="Lyu L."/>
        </authorList>
    </citation>
    <scope>NUCLEOTIDE SEQUENCE [LARGE SCALE GENOMIC DNA]</scope>
    <source>
        <strain evidence="7 8">216_PA32_1</strain>
    </source>
</reference>
<comment type="caution">
    <text evidence="7">The sequence shown here is derived from an EMBL/GenBank/DDBJ whole genome shotgun (WGS) entry which is preliminary data.</text>
</comment>
<dbReference type="GO" id="GO:0003700">
    <property type="term" value="F:DNA-binding transcription factor activity"/>
    <property type="evidence" value="ECO:0007669"/>
    <property type="project" value="TreeGrafter"/>
</dbReference>
<proteinExistence type="predicted"/>
<evidence type="ECO:0000256" key="5">
    <source>
        <dbReference type="SAM" id="MobiDB-lite"/>
    </source>
</evidence>
<dbReference type="SUPFAM" id="SSF53822">
    <property type="entry name" value="Periplasmic binding protein-like I"/>
    <property type="match status" value="1"/>
</dbReference>
<name>A0A844W6G7_9RHOB</name>
<dbReference type="AlphaFoldDB" id="A0A844W6G7"/>
<organism evidence="7 8">
    <name type="scientific">Pseudooceanicola pacificus</name>
    <dbReference type="NCBI Taxonomy" id="2676438"/>
    <lineage>
        <taxon>Bacteria</taxon>
        <taxon>Pseudomonadati</taxon>
        <taxon>Pseudomonadota</taxon>
        <taxon>Alphaproteobacteria</taxon>
        <taxon>Rhodobacterales</taxon>
        <taxon>Paracoccaceae</taxon>
        <taxon>Pseudooceanicola</taxon>
    </lineage>
</organism>
<keyword evidence="8" id="KW-1185">Reference proteome</keyword>
<keyword evidence="2" id="KW-0805">Transcription regulation</keyword>
<dbReference type="InterPro" id="IPR000843">
    <property type="entry name" value="HTH_LacI"/>
</dbReference>
<keyword evidence="4" id="KW-0804">Transcription</keyword>
<dbReference type="InterPro" id="IPR046335">
    <property type="entry name" value="LacI/GalR-like_sensor"/>
</dbReference>
<keyword evidence="1" id="KW-0678">Repressor</keyword>
<dbReference type="GO" id="GO:0000976">
    <property type="term" value="F:transcription cis-regulatory region binding"/>
    <property type="evidence" value="ECO:0007669"/>
    <property type="project" value="TreeGrafter"/>
</dbReference>
<dbReference type="Pfam" id="PF00356">
    <property type="entry name" value="LacI"/>
    <property type="match status" value="1"/>
</dbReference>
<keyword evidence="3 7" id="KW-0238">DNA-binding</keyword>
<feature type="domain" description="HTH lacI-type" evidence="6">
    <location>
        <begin position="12"/>
        <end position="66"/>
    </location>
</feature>
<dbReference type="SMART" id="SM00354">
    <property type="entry name" value="HTH_LACI"/>
    <property type="match status" value="1"/>
</dbReference>
<dbReference type="PANTHER" id="PTHR30146">
    <property type="entry name" value="LACI-RELATED TRANSCRIPTIONAL REPRESSOR"/>
    <property type="match status" value="1"/>
</dbReference>
<evidence type="ECO:0000313" key="8">
    <source>
        <dbReference type="Proteomes" id="UP000443843"/>
    </source>
</evidence>
<evidence type="ECO:0000256" key="4">
    <source>
        <dbReference type="ARBA" id="ARBA00023163"/>
    </source>
</evidence>
<dbReference type="PANTHER" id="PTHR30146:SF151">
    <property type="entry name" value="HTH-TYPE TRANSCRIPTIONAL REPRESSOR CYTR"/>
    <property type="match status" value="1"/>
</dbReference>
<evidence type="ECO:0000256" key="1">
    <source>
        <dbReference type="ARBA" id="ARBA00022491"/>
    </source>
</evidence>
<dbReference type="PROSITE" id="PS50932">
    <property type="entry name" value="HTH_LACI_2"/>
    <property type="match status" value="1"/>
</dbReference>
<dbReference type="Pfam" id="PF13377">
    <property type="entry name" value="Peripla_BP_3"/>
    <property type="match status" value="1"/>
</dbReference>
<dbReference type="Gene3D" id="1.10.260.40">
    <property type="entry name" value="lambda repressor-like DNA-binding domains"/>
    <property type="match status" value="1"/>
</dbReference>
<gene>
    <name evidence="7" type="ORF">GLS40_11510</name>
</gene>
<dbReference type="PROSITE" id="PS00356">
    <property type="entry name" value="HTH_LACI_1"/>
    <property type="match status" value="1"/>
</dbReference>
<dbReference type="SUPFAM" id="SSF47413">
    <property type="entry name" value="lambda repressor-like DNA-binding domains"/>
    <property type="match status" value="1"/>
</dbReference>
<dbReference type="EMBL" id="WNXQ01000006">
    <property type="protein sequence ID" value="MWB78655.1"/>
    <property type="molecule type" value="Genomic_DNA"/>
</dbReference>
<protein>
    <submittedName>
        <fullName evidence="7">LacI family DNA-binding transcriptional regulator</fullName>
    </submittedName>
</protein>
<feature type="compositionally biased region" description="Basic and acidic residues" evidence="5">
    <location>
        <begin position="321"/>
        <end position="330"/>
    </location>
</feature>
<dbReference type="Gene3D" id="3.40.50.2300">
    <property type="match status" value="2"/>
</dbReference>
<dbReference type="RefSeq" id="WP_160382875.1">
    <property type="nucleotide sequence ID" value="NZ_WNXQ01000006.1"/>
</dbReference>
<evidence type="ECO:0000256" key="2">
    <source>
        <dbReference type="ARBA" id="ARBA00023015"/>
    </source>
</evidence>
<evidence type="ECO:0000313" key="7">
    <source>
        <dbReference type="EMBL" id="MWB78655.1"/>
    </source>
</evidence>
<sequence length="342" mass="35423">MARAPDTLNKRATVKDVARVAGVSAGTVSNALSGKRRVDSQTQARITAAIEQLGYVPNLAARGMRTGRAGTIAIFSSMPIAVAGGQSRLGFLMEIAASAAESAMQNNLALLLIPPIADPATALGTIGFDGAILVEPSADDPYRALLAARGVPTVLIGPAAGMSDPSVTLDYRQMATLLFDHLVELGARRIPLVIGQSARASNLAFREVYRERCATLGLTPEIIALPEADGEIGAERAIDAHIANGGAPDGILVPIDAMATGVMSALRTRGLSVPGAVKVATRYDGLRARSETPPLTALNLHLDEVADLATRLLVERIEAGSDTSDVKAPDPELLARGSTLAG</sequence>
<dbReference type="CDD" id="cd01392">
    <property type="entry name" value="HTH_LacI"/>
    <property type="match status" value="1"/>
</dbReference>
<evidence type="ECO:0000259" key="6">
    <source>
        <dbReference type="PROSITE" id="PS50932"/>
    </source>
</evidence>
<dbReference type="Proteomes" id="UP000443843">
    <property type="component" value="Unassembled WGS sequence"/>
</dbReference>
<dbReference type="InterPro" id="IPR010982">
    <property type="entry name" value="Lambda_DNA-bd_dom_sf"/>
</dbReference>
<accession>A0A844W6G7</accession>
<dbReference type="InterPro" id="IPR028082">
    <property type="entry name" value="Peripla_BP_I"/>
</dbReference>